<dbReference type="RefSeq" id="WP_163067401.1">
    <property type="nucleotide sequence ID" value="NZ_CP048649.1"/>
</dbReference>
<evidence type="ECO:0000259" key="4">
    <source>
        <dbReference type="PROSITE" id="PS50995"/>
    </source>
</evidence>
<evidence type="ECO:0000313" key="6">
    <source>
        <dbReference type="Proteomes" id="UP000466848"/>
    </source>
</evidence>
<evidence type="ECO:0000256" key="3">
    <source>
        <dbReference type="ARBA" id="ARBA00023163"/>
    </source>
</evidence>
<dbReference type="AlphaFoldDB" id="A0A858BXL0"/>
<protein>
    <submittedName>
        <fullName evidence="5">MarR family transcriptional regulator</fullName>
    </submittedName>
</protein>
<organism evidence="5 6">
    <name type="scientific">Aminipila butyrica</name>
    <dbReference type="NCBI Taxonomy" id="433296"/>
    <lineage>
        <taxon>Bacteria</taxon>
        <taxon>Bacillati</taxon>
        <taxon>Bacillota</taxon>
        <taxon>Clostridia</taxon>
        <taxon>Peptostreptococcales</taxon>
        <taxon>Anaerovoracaceae</taxon>
        <taxon>Aminipila</taxon>
    </lineage>
</organism>
<dbReference type="PRINTS" id="PR00598">
    <property type="entry name" value="HTHMARR"/>
</dbReference>
<evidence type="ECO:0000256" key="2">
    <source>
        <dbReference type="ARBA" id="ARBA00023125"/>
    </source>
</evidence>
<dbReference type="PROSITE" id="PS50995">
    <property type="entry name" value="HTH_MARR_2"/>
    <property type="match status" value="1"/>
</dbReference>
<evidence type="ECO:0000256" key="1">
    <source>
        <dbReference type="ARBA" id="ARBA00023015"/>
    </source>
</evidence>
<dbReference type="Proteomes" id="UP000466848">
    <property type="component" value="Chromosome"/>
</dbReference>
<dbReference type="PANTHER" id="PTHR42756:SF1">
    <property type="entry name" value="TRANSCRIPTIONAL REPRESSOR OF EMRAB OPERON"/>
    <property type="match status" value="1"/>
</dbReference>
<gene>
    <name evidence="5" type="ORF">Ami103574_13055</name>
</gene>
<keyword evidence="1" id="KW-0805">Transcription regulation</keyword>
<dbReference type="KEGG" id="abut:Ami103574_13055"/>
<proteinExistence type="predicted"/>
<name>A0A858BXL0_9FIRM</name>
<keyword evidence="6" id="KW-1185">Reference proteome</keyword>
<feature type="domain" description="HTH marR-type" evidence="4">
    <location>
        <begin position="15"/>
        <end position="146"/>
    </location>
</feature>
<dbReference type="Gene3D" id="1.10.10.10">
    <property type="entry name" value="Winged helix-like DNA-binding domain superfamily/Winged helix DNA-binding domain"/>
    <property type="match status" value="1"/>
</dbReference>
<dbReference type="EMBL" id="CP048649">
    <property type="protein sequence ID" value="QIB70162.1"/>
    <property type="molecule type" value="Genomic_DNA"/>
</dbReference>
<reference evidence="5 6" key="1">
    <citation type="submission" date="2020-02" db="EMBL/GenBank/DDBJ databases">
        <authorList>
            <person name="Kim Y.B."/>
            <person name="Roh S.W."/>
        </authorList>
    </citation>
    <scope>NUCLEOTIDE SEQUENCE [LARGE SCALE GENOMIC DNA]</scope>
    <source>
        <strain evidence="5 6">DSM 103574</strain>
    </source>
</reference>
<sequence>MDTKKQEENPLVESAEQIARLLKTARKELGDYTFEKARQFGFTGPQLFLAFVLQKHPGLSLQELSDKLSLSKSTVSGMVDRLVGQGDVIREIAPGDRRSVKIFLSPDFAQRHNLLEIKRQLMTDLIRNVPEEDLELVTKGLEKICQIVQKAKSESEPELK</sequence>
<dbReference type="InterPro" id="IPR036390">
    <property type="entry name" value="WH_DNA-bd_sf"/>
</dbReference>
<dbReference type="GO" id="GO:0003677">
    <property type="term" value="F:DNA binding"/>
    <property type="evidence" value="ECO:0007669"/>
    <property type="project" value="UniProtKB-KW"/>
</dbReference>
<keyword evidence="3" id="KW-0804">Transcription</keyword>
<dbReference type="GO" id="GO:0003700">
    <property type="term" value="F:DNA-binding transcription factor activity"/>
    <property type="evidence" value="ECO:0007669"/>
    <property type="project" value="InterPro"/>
</dbReference>
<evidence type="ECO:0000313" key="5">
    <source>
        <dbReference type="EMBL" id="QIB70162.1"/>
    </source>
</evidence>
<keyword evidence="2" id="KW-0238">DNA-binding</keyword>
<dbReference type="SMART" id="SM00347">
    <property type="entry name" value="HTH_MARR"/>
    <property type="match status" value="1"/>
</dbReference>
<dbReference type="SUPFAM" id="SSF46785">
    <property type="entry name" value="Winged helix' DNA-binding domain"/>
    <property type="match status" value="1"/>
</dbReference>
<dbReference type="InterPro" id="IPR000835">
    <property type="entry name" value="HTH_MarR-typ"/>
</dbReference>
<dbReference type="Pfam" id="PF12802">
    <property type="entry name" value="MarR_2"/>
    <property type="match status" value="1"/>
</dbReference>
<dbReference type="PANTHER" id="PTHR42756">
    <property type="entry name" value="TRANSCRIPTIONAL REGULATOR, MARR"/>
    <property type="match status" value="1"/>
</dbReference>
<dbReference type="InterPro" id="IPR036388">
    <property type="entry name" value="WH-like_DNA-bd_sf"/>
</dbReference>
<accession>A0A858BXL0</accession>